<dbReference type="Pfam" id="PF00929">
    <property type="entry name" value="RNase_T"/>
    <property type="match status" value="1"/>
</dbReference>
<dbReference type="InterPro" id="IPR012337">
    <property type="entry name" value="RNaseH-like_sf"/>
</dbReference>
<name>A0A1S3YE87_TOBAC</name>
<evidence type="ECO:0000256" key="2">
    <source>
        <dbReference type="ARBA" id="ARBA00010489"/>
    </source>
</evidence>
<dbReference type="CDD" id="cd06144">
    <property type="entry name" value="REX4_like"/>
    <property type="match status" value="1"/>
</dbReference>
<dbReference type="InterPro" id="IPR013520">
    <property type="entry name" value="Ribonucl_H"/>
</dbReference>
<dbReference type="STRING" id="4097.A0A1S3YE87"/>
<sequence>MDPSYESSDTLRNKCAACYRQFNKKEHLVEHMRISYHSVHEPMCGVCRKHCRSFESLREHLIGPLPKAECERIFKERGCDICLTILGSRSALRAHRDSCLSRPNNNGLLYRMANLGIQDDLRIDNSRGRIVSLACKMVGGGSDGSLDLCARVCLIDEHERILFHSYIKPNLPVTSYRYETTGIRPEYLRDAMPLRNVSRKIQEFLCNGEPIWQIRSKGGRSRILVGHGLDHDLKCLEMEYPAIKIRDTAKYPPLMKTSKLSNSLKYLTKAYLGYDIQTGVQDPYEDCVATMKLYKRMKSQFHKKENYPLSSDPQNKNNFATWRQNELERMSPEQLLDFSRSDYYCWCLDSQDI</sequence>
<dbReference type="PANTHER" id="PTHR12801">
    <property type="entry name" value="RNA EXONUCLEASE REXO1 / RECO3 FAMILY MEMBER-RELATED"/>
    <property type="match status" value="1"/>
</dbReference>
<keyword evidence="5" id="KW-0378">Hydrolase</keyword>
<protein>
    <recommendedName>
        <fullName evidence="3">RNA exonuclease 4</fullName>
    </recommendedName>
</protein>
<feature type="domain" description="C2H2-type" evidence="9">
    <location>
        <begin position="13"/>
        <end position="42"/>
    </location>
</feature>
<dbReference type="FunFam" id="3.30.420.10:FF:000064">
    <property type="entry name" value="RNA exonuclease 4"/>
    <property type="match status" value="1"/>
</dbReference>
<dbReference type="InterPro" id="IPR047021">
    <property type="entry name" value="REXO1/3/4-like"/>
</dbReference>
<dbReference type="InterPro" id="IPR036397">
    <property type="entry name" value="RNaseH_sf"/>
</dbReference>
<dbReference type="GO" id="GO:0006364">
    <property type="term" value="P:rRNA processing"/>
    <property type="evidence" value="ECO:0007669"/>
    <property type="project" value="InterPro"/>
</dbReference>
<dbReference type="InterPro" id="IPR013087">
    <property type="entry name" value="Znf_C2H2_type"/>
</dbReference>
<dbReference type="GO" id="GO:0008270">
    <property type="term" value="F:zinc ion binding"/>
    <property type="evidence" value="ECO:0007669"/>
    <property type="project" value="UniProtKB-KW"/>
</dbReference>
<dbReference type="AlphaFoldDB" id="A0A1S3YE87"/>
<evidence type="ECO:0000256" key="7">
    <source>
        <dbReference type="ARBA" id="ARBA00023242"/>
    </source>
</evidence>
<evidence type="ECO:0000256" key="5">
    <source>
        <dbReference type="ARBA" id="ARBA00022801"/>
    </source>
</evidence>
<keyword evidence="7" id="KW-0539">Nucleus</keyword>
<evidence type="ECO:0000256" key="8">
    <source>
        <dbReference type="PROSITE-ProRule" id="PRU00042"/>
    </source>
</evidence>
<keyword evidence="6" id="KW-0269">Exonuclease</keyword>
<dbReference type="SMR" id="A0A1S3YE87"/>
<dbReference type="GO" id="GO:0005634">
    <property type="term" value="C:nucleus"/>
    <property type="evidence" value="ECO:0000318"/>
    <property type="project" value="GO_Central"/>
</dbReference>
<dbReference type="RefSeq" id="XP_016450444.1">
    <property type="nucleotide sequence ID" value="XM_016594958.2"/>
</dbReference>
<accession>A0A1S3YE87</accession>
<dbReference type="GO" id="GO:0003676">
    <property type="term" value="F:nucleic acid binding"/>
    <property type="evidence" value="ECO:0007669"/>
    <property type="project" value="InterPro"/>
</dbReference>
<dbReference type="OrthoDB" id="8191639at2759"/>
<dbReference type="GO" id="GO:0006396">
    <property type="term" value="P:RNA processing"/>
    <property type="evidence" value="ECO:0000318"/>
    <property type="project" value="GO_Central"/>
</dbReference>
<dbReference type="KEGG" id="nta:107775243"/>
<evidence type="ECO:0000256" key="1">
    <source>
        <dbReference type="ARBA" id="ARBA00004123"/>
    </source>
</evidence>
<evidence type="ECO:0000313" key="11">
    <source>
        <dbReference type="RefSeq" id="XP_016450444.1"/>
    </source>
</evidence>
<dbReference type="SUPFAM" id="SSF53098">
    <property type="entry name" value="Ribonuclease H-like"/>
    <property type="match status" value="1"/>
</dbReference>
<dbReference type="RefSeq" id="XP_016450444.1">
    <property type="nucleotide sequence ID" value="XM_016594958.1"/>
</dbReference>
<comment type="subcellular location">
    <subcellularLocation>
        <location evidence="1">Nucleus</location>
    </subcellularLocation>
</comment>
<dbReference type="GO" id="GO:0004527">
    <property type="term" value="F:exonuclease activity"/>
    <property type="evidence" value="ECO:0000318"/>
    <property type="project" value="GO_Central"/>
</dbReference>
<dbReference type="PROSITE" id="PS50157">
    <property type="entry name" value="ZINC_FINGER_C2H2_2"/>
    <property type="match status" value="1"/>
</dbReference>
<evidence type="ECO:0000256" key="6">
    <source>
        <dbReference type="ARBA" id="ARBA00022839"/>
    </source>
</evidence>
<dbReference type="PaxDb" id="4097-A0A1S3YE87"/>
<proteinExistence type="inferred from homology"/>
<evidence type="ECO:0000256" key="3">
    <source>
        <dbReference type="ARBA" id="ARBA00016937"/>
    </source>
</evidence>
<dbReference type="PROSITE" id="PS00028">
    <property type="entry name" value="ZINC_FINGER_C2H2_1"/>
    <property type="match status" value="1"/>
</dbReference>
<dbReference type="Proteomes" id="UP000790787">
    <property type="component" value="Chromosome 17"/>
</dbReference>
<keyword evidence="4" id="KW-0540">Nuclease</keyword>
<evidence type="ECO:0000259" key="9">
    <source>
        <dbReference type="PROSITE" id="PS50157"/>
    </source>
</evidence>
<evidence type="ECO:0000256" key="4">
    <source>
        <dbReference type="ARBA" id="ARBA00022722"/>
    </source>
</evidence>
<keyword evidence="8" id="KW-0479">Metal-binding</keyword>
<dbReference type="GeneID" id="107775243"/>
<reference evidence="11" key="2">
    <citation type="submission" date="2025-08" db="UniProtKB">
        <authorList>
            <consortium name="RefSeq"/>
        </authorList>
    </citation>
    <scope>IDENTIFICATION</scope>
    <source>
        <tissue evidence="11">Leaf</tissue>
    </source>
</reference>
<organism evidence="10 11">
    <name type="scientific">Nicotiana tabacum</name>
    <name type="common">Common tobacco</name>
    <dbReference type="NCBI Taxonomy" id="4097"/>
    <lineage>
        <taxon>Eukaryota</taxon>
        <taxon>Viridiplantae</taxon>
        <taxon>Streptophyta</taxon>
        <taxon>Embryophyta</taxon>
        <taxon>Tracheophyta</taxon>
        <taxon>Spermatophyta</taxon>
        <taxon>Magnoliopsida</taxon>
        <taxon>eudicotyledons</taxon>
        <taxon>Gunneridae</taxon>
        <taxon>Pentapetalae</taxon>
        <taxon>asterids</taxon>
        <taxon>lamiids</taxon>
        <taxon>Solanales</taxon>
        <taxon>Solanaceae</taxon>
        <taxon>Nicotianoideae</taxon>
        <taxon>Nicotianeae</taxon>
        <taxon>Nicotiana</taxon>
    </lineage>
</organism>
<dbReference type="Gene3D" id="3.30.420.10">
    <property type="entry name" value="Ribonuclease H-like superfamily/Ribonuclease H"/>
    <property type="match status" value="1"/>
</dbReference>
<dbReference type="PANTHER" id="PTHR12801:SF133">
    <property type="entry name" value="RNA EXONUCLEASE 4"/>
    <property type="match status" value="1"/>
</dbReference>
<dbReference type="InterPro" id="IPR037431">
    <property type="entry name" value="REX4_DEDDh_dom"/>
</dbReference>
<dbReference type="GO" id="GO:0008408">
    <property type="term" value="F:3'-5' exonuclease activity"/>
    <property type="evidence" value="ECO:0007669"/>
    <property type="project" value="InterPro"/>
</dbReference>
<gene>
    <name evidence="11" type="primary">LOC107775243</name>
</gene>
<keyword evidence="8" id="KW-0863">Zinc-finger</keyword>
<comment type="similarity">
    <text evidence="2">Belongs to the REXO4 family.</text>
</comment>
<keyword evidence="8" id="KW-0862">Zinc</keyword>
<reference evidence="10" key="1">
    <citation type="journal article" date="2014" name="Nat. Commun.">
        <title>The tobacco genome sequence and its comparison with those of tomato and potato.</title>
        <authorList>
            <person name="Sierro N."/>
            <person name="Battey J.N."/>
            <person name="Ouadi S."/>
            <person name="Bakaher N."/>
            <person name="Bovet L."/>
            <person name="Willig A."/>
            <person name="Goepfert S."/>
            <person name="Peitsch M.C."/>
            <person name="Ivanov N.V."/>
        </authorList>
    </citation>
    <scope>NUCLEOTIDE SEQUENCE [LARGE SCALE GENOMIC DNA]</scope>
</reference>
<keyword evidence="10" id="KW-1185">Reference proteome</keyword>
<dbReference type="SMART" id="SM00479">
    <property type="entry name" value="EXOIII"/>
    <property type="match status" value="1"/>
</dbReference>
<evidence type="ECO:0000313" key="10">
    <source>
        <dbReference type="Proteomes" id="UP000790787"/>
    </source>
</evidence>
<dbReference type="OMA" id="EPMWTIR"/>